<dbReference type="AlphaFoldDB" id="A0A397DDR0"/>
<sequence length="152" mass="16721">GLHNIAKSARKVVSKYRVVASYVSAFQSVVKAAEVNYHAMKAQDDRMKDGDTSSHSGEQEQLLHRTFGSVLEIGWHCIVSDVETTIRGACFKLLKDSAVSTLHRDRRAKNLLIMGEIFQASGQPPEAGLAEILNKLLQFKQSMKPPQPTSAA</sequence>
<dbReference type="EMBL" id="QUTD01005197">
    <property type="protein sequence ID" value="RHY63447.1"/>
    <property type="molecule type" value="Genomic_DNA"/>
</dbReference>
<name>A0A397DDR0_APHAT</name>
<dbReference type="InterPro" id="IPR026894">
    <property type="entry name" value="DnaJ_X"/>
</dbReference>
<proteinExistence type="predicted"/>
<organism evidence="2 3">
    <name type="scientific">Aphanomyces astaci</name>
    <name type="common">Crayfish plague agent</name>
    <dbReference type="NCBI Taxonomy" id="112090"/>
    <lineage>
        <taxon>Eukaryota</taxon>
        <taxon>Sar</taxon>
        <taxon>Stramenopiles</taxon>
        <taxon>Oomycota</taxon>
        <taxon>Saprolegniomycetes</taxon>
        <taxon>Saprolegniales</taxon>
        <taxon>Verrucalvaceae</taxon>
        <taxon>Aphanomyces</taxon>
    </lineage>
</organism>
<gene>
    <name evidence="2" type="ORF">DYB30_011096</name>
</gene>
<accession>A0A397DDR0</accession>
<dbReference type="Proteomes" id="UP000266643">
    <property type="component" value="Unassembled WGS sequence"/>
</dbReference>
<dbReference type="Pfam" id="PF14308">
    <property type="entry name" value="DnaJ-X"/>
    <property type="match status" value="1"/>
</dbReference>
<feature type="domain" description="DNAJ-containing protein X-domain" evidence="1">
    <location>
        <begin position="5"/>
        <end position="127"/>
    </location>
</feature>
<reference evidence="2 3" key="1">
    <citation type="submission" date="2018-08" db="EMBL/GenBank/DDBJ databases">
        <title>Aphanomyces genome sequencing and annotation.</title>
        <authorList>
            <person name="Minardi D."/>
            <person name="Oidtmann B."/>
            <person name="Van Der Giezen M."/>
            <person name="Studholme D.J."/>
        </authorList>
    </citation>
    <scope>NUCLEOTIDE SEQUENCE [LARGE SCALE GENOMIC DNA]</scope>
    <source>
        <strain evidence="2 3">D2</strain>
    </source>
</reference>
<evidence type="ECO:0000313" key="2">
    <source>
        <dbReference type="EMBL" id="RHY63447.1"/>
    </source>
</evidence>
<evidence type="ECO:0000259" key="1">
    <source>
        <dbReference type="Pfam" id="PF14308"/>
    </source>
</evidence>
<comment type="caution">
    <text evidence="2">The sequence shown here is derived from an EMBL/GenBank/DDBJ whole genome shotgun (WGS) entry which is preliminary data.</text>
</comment>
<evidence type="ECO:0000313" key="3">
    <source>
        <dbReference type="Proteomes" id="UP000266643"/>
    </source>
</evidence>
<protein>
    <recommendedName>
        <fullName evidence="1">DNAJ-containing protein X-domain domain-containing protein</fullName>
    </recommendedName>
</protein>
<feature type="non-terminal residue" evidence="2">
    <location>
        <position position="1"/>
    </location>
</feature>